<dbReference type="SUPFAM" id="SSF48726">
    <property type="entry name" value="Immunoglobulin"/>
    <property type="match status" value="2"/>
</dbReference>
<keyword evidence="4" id="KW-1185">Reference proteome</keyword>
<dbReference type="Gene3D" id="2.60.40.10">
    <property type="entry name" value="Immunoglobulins"/>
    <property type="match status" value="2"/>
</dbReference>
<dbReference type="PANTHER" id="PTHR23278">
    <property type="entry name" value="SIDESTEP PROTEIN"/>
    <property type="match status" value="1"/>
</dbReference>
<proteinExistence type="predicted"/>
<sequence>MNLRKYTAMCFHMQWMICQRTDDIIHSKTFVNVPPEQLSILDEDGRSHIPYYVLGPYSEGASLNITCVAAGGRPQPRVTWWQENALLDDTYETVGTKRVRNVLRLEKLGREHLGAILTCQASNNNMVTPISSSVTLNMNLRPLWVRMQGENRPFSASTTYEISCEVVGARPTPKITWSKGSMILRNARQTMSPDTNVTTSVLTFVPSIEDAGKFLSCHGSVPDIPDSEMEDGWKLDIHHFVEKVSVAGRGTFIEKCTVVEKTLYGGAGKRRSNLQSPFSQTSLIYTLYRVGQKSLPAKINSGHEPGSIHKHSHDVDPGGSIGRAMRIQEATPVCLLAGYLKRQLPVEEYALSARTVVVLLEVL</sequence>
<dbReference type="OrthoDB" id="8825892at2759"/>
<accession>A0A0M9A2H4</accession>
<evidence type="ECO:0000313" key="4">
    <source>
        <dbReference type="Proteomes" id="UP000053105"/>
    </source>
</evidence>
<gene>
    <name evidence="3" type="ORF">WN51_12360</name>
</gene>
<protein>
    <submittedName>
        <fullName evidence="3">Nephrin</fullName>
    </submittedName>
</protein>
<dbReference type="InterPro" id="IPR036179">
    <property type="entry name" value="Ig-like_dom_sf"/>
</dbReference>
<dbReference type="InterPro" id="IPR013162">
    <property type="entry name" value="CD80_C2-set"/>
</dbReference>
<name>A0A0M9A2H4_9HYME</name>
<evidence type="ECO:0000313" key="3">
    <source>
        <dbReference type="EMBL" id="KOX75930.1"/>
    </source>
</evidence>
<feature type="domain" description="Ig-like" evidence="2">
    <location>
        <begin position="50"/>
        <end position="135"/>
    </location>
</feature>
<dbReference type="Pfam" id="PF08205">
    <property type="entry name" value="C2-set_2"/>
    <property type="match status" value="2"/>
</dbReference>
<evidence type="ECO:0000256" key="1">
    <source>
        <dbReference type="ARBA" id="ARBA00023157"/>
    </source>
</evidence>
<dbReference type="PROSITE" id="PS50835">
    <property type="entry name" value="IG_LIKE"/>
    <property type="match status" value="2"/>
</dbReference>
<dbReference type="Proteomes" id="UP000053105">
    <property type="component" value="Unassembled WGS sequence"/>
</dbReference>
<dbReference type="AlphaFoldDB" id="A0A0M9A2H4"/>
<evidence type="ECO:0000259" key="2">
    <source>
        <dbReference type="PROSITE" id="PS50835"/>
    </source>
</evidence>
<dbReference type="InterPro" id="IPR013783">
    <property type="entry name" value="Ig-like_fold"/>
</dbReference>
<keyword evidence="1" id="KW-1015">Disulfide bond</keyword>
<dbReference type="EMBL" id="KQ435756">
    <property type="protein sequence ID" value="KOX75930.1"/>
    <property type="molecule type" value="Genomic_DNA"/>
</dbReference>
<feature type="domain" description="Ig-like" evidence="2">
    <location>
        <begin position="142"/>
        <end position="217"/>
    </location>
</feature>
<reference evidence="3 4" key="1">
    <citation type="submission" date="2015-07" db="EMBL/GenBank/DDBJ databases">
        <title>The genome of Melipona quadrifasciata.</title>
        <authorList>
            <person name="Pan H."/>
            <person name="Kapheim K."/>
        </authorList>
    </citation>
    <scope>NUCLEOTIDE SEQUENCE [LARGE SCALE GENOMIC DNA]</scope>
    <source>
        <strain evidence="3">0111107301</strain>
        <tissue evidence="3">Whole body</tissue>
    </source>
</reference>
<dbReference type="STRING" id="166423.A0A0M9A2H4"/>
<dbReference type="InterPro" id="IPR007110">
    <property type="entry name" value="Ig-like_dom"/>
</dbReference>
<dbReference type="PANTHER" id="PTHR23278:SF30">
    <property type="entry name" value="SIDESTEP VIII, ISOFORM B"/>
    <property type="match status" value="1"/>
</dbReference>
<organism evidence="3 4">
    <name type="scientific">Melipona quadrifasciata</name>
    <dbReference type="NCBI Taxonomy" id="166423"/>
    <lineage>
        <taxon>Eukaryota</taxon>
        <taxon>Metazoa</taxon>
        <taxon>Ecdysozoa</taxon>
        <taxon>Arthropoda</taxon>
        <taxon>Hexapoda</taxon>
        <taxon>Insecta</taxon>
        <taxon>Pterygota</taxon>
        <taxon>Neoptera</taxon>
        <taxon>Endopterygota</taxon>
        <taxon>Hymenoptera</taxon>
        <taxon>Apocrita</taxon>
        <taxon>Aculeata</taxon>
        <taxon>Apoidea</taxon>
        <taxon>Anthophila</taxon>
        <taxon>Apidae</taxon>
        <taxon>Melipona</taxon>
    </lineage>
</organism>